<dbReference type="Gene3D" id="2.40.50.140">
    <property type="entry name" value="Nucleic acid-binding proteins"/>
    <property type="match status" value="1"/>
</dbReference>
<dbReference type="Gene3D" id="3.30.1900.20">
    <property type="match status" value="2"/>
</dbReference>
<dbReference type="InterPro" id="IPR003141">
    <property type="entry name" value="Pol/His_phosphatase_N"/>
</dbReference>
<dbReference type="CDD" id="cd04484">
    <property type="entry name" value="polC_OBF"/>
    <property type="match status" value="1"/>
</dbReference>
<dbReference type="NCBIfam" id="NF001688">
    <property type="entry name" value="PRK00448.1"/>
    <property type="match status" value="1"/>
</dbReference>
<reference evidence="16" key="1">
    <citation type="submission" date="2020-08" db="EMBL/GenBank/DDBJ databases">
        <title>Genome public.</title>
        <authorList>
            <person name="Liu C."/>
            <person name="Sun Q."/>
        </authorList>
    </citation>
    <scope>NUCLEOTIDE SEQUENCE</scope>
    <source>
        <strain evidence="16">BX7</strain>
    </source>
</reference>
<keyword evidence="6 13" id="KW-0235">DNA replication</keyword>
<evidence type="ECO:0000256" key="12">
    <source>
        <dbReference type="ARBA" id="ARBA00049244"/>
    </source>
</evidence>
<evidence type="ECO:0000256" key="3">
    <source>
        <dbReference type="ARBA" id="ARBA00022490"/>
    </source>
</evidence>
<dbReference type="InterPro" id="IPR029460">
    <property type="entry name" value="DNAPol_HHH"/>
</dbReference>
<dbReference type="InterPro" id="IPR011708">
    <property type="entry name" value="DNA_pol3_alpha_NTPase_dom"/>
</dbReference>
<gene>
    <name evidence="13" type="primary">polC</name>
    <name evidence="16" type="ORF">H8695_02920</name>
</gene>
<comment type="subcellular location">
    <subcellularLocation>
        <location evidence="2 13">Cytoplasm</location>
    </subcellularLocation>
</comment>
<evidence type="ECO:0000256" key="9">
    <source>
        <dbReference type="ARBA" id="ARBA00022839"/>
    </source>
</evidence>
<dbReference type="SMART" id="SM00479">
    <property type="entry name" value="EXOIII"/>
    <property type="match status" value="1"/>
</dbReference>
<evidence type="ECO:0000256" key="6">
    <source>
        <dbReference type="ARBA" id="ARBA00022705"/>
    </source>
</evidence>
<organism evidence="16 17">
    <name type="scientific">Feifania hominis</name>
    <dbReference type="NCBI Taxonomy" id="2763660"/>
    <lineage>
        <taxon>Bacteria</taxon>
        <taxon>Bacillati</taxon>
        <taxon>Bacillota</taxon>
        <taxon>Clostridia</taxon>
        <taxon>Eubacteriales</taxon>
        <taxon>Feifaniaceae</taxon>
        <taxon>Feifania</taxon>
    </lineage>
</organism>
<dbReference type="SUPFAM" id="SSF53098">
    <property type="entry name" value="Ribonuclease H-like"/>
    <property type="match status" value="1"/>
</dbReference>
<evidence type="ECO:0000259" key="14">
    <source>
        <dbReference type="SMART" id="SM00479"/>
    </source>
</evidence>
<dbReference type="InterPro" id="IPR044923">
    <property type="entry name" value="PolC_middle_finger_sf"/>
</dbReference>
<keyword evidence="9 13" id="KW-0269">Exonuclease</keyword>
<dbReference type="PANTHER" id="PTHR32294">
    <property type="entry name" value="DNA POLYMERASE III SUBUNIT ALPHA"/>
    <property type="match status" value="1"/>
</dbReference>
<keyword evidence="4 13" id="KW-0808">Transferase</keyword>
<dbReference type="EC" id="2.7.7.7" evidence="13"/>
<dbReference type="GO" id="GO:0008408">
    <property type="term" value="F:3'-5' exonuclease activity"/>
    <property type="evidence" value="ECO:0007669"/>
    <property type="project" value="UniProtKB-UniRule"/>
</dbReference>
<dbReference type="Gene3D" id="1.10.150.870">
    <property type="match status" value="1"/>
</dbReference>
<dbReference type="NCBIfam" id="TIGR01405">
    <property type="entry name" value="polC_Gram_pos"/>
    <property type="match status" value="1"/>
</dbReference>
<dbReference type="CDD" id="cd07435">
    <property type="entry name" value="PHP_PolIIIA_POLC"/>
    <property type="match status" value="1"/>
</dbReference>
<dbReference type="GO" id="GO:0005737">
    <property type="term" value="C:cytoplasm"/>
    <property type="evidence" value="ECO:0007669"/>
    <property type="project" value="UniProtKB-SubCell"/>
</dbReference>
<comment type="similarity">
    <text evidence="13">Belongs to the DNA polymerase type-C family. PolC subfamily.</text>
</comment>
<keyword evidence="5 13" id="KW-0548">Nucleotidyltransferase</keyword>
<dbReference type="PANTHER" id="PTHR32294:SF5">
    <property type="entry name" value="DNA POLYMERASE III POLC-TYPE"/>
    <property type="match status" value="1"/>
</dbReference>
<evidence type="ECO:0000259" key="15">
    <source>
        <dbReference type="SMART" id="SM00481"/>
    </source>
</evidence>
<dbReference type="Pfam" id="PF00929">
    <property type="entry name" value="RNase_T"/>
    <property type="match status" value="1"/>
</dbReference>
<dbReference type="Gene3D" id="1.10.150.700">
    <property type="entry name" value="PolC, middle finger domain"/>
    <property type="match status" value="1"/>
</dbReference>
<dbReference type="InterPro" id="IPR013520">
    <property type="entry name" value="Ribonucl_H"/>
</dbReference>
<feature type="domain" description="Exonuclease" evidence="14">
    <location>
        <begin position="411"/>
        <end position="576"/>
    </location>
</feature>
<dbReference type="InterPro" id="IPR006054">
    <property type="entry name" value="DnaQ"/>
</dbReference>
<evidence type="ECO:0000256" key="11">
    <source>
        <dbReference type="ARBA" id="ARBA00025611"/>
    </source>
</evidence>
<evidence type="ECO:0000256" key="8">
    <source>
        <dbReference type="ARBA" id="ARBA00022801"/>
    </source>
</evidence>
<dbReference type="InterPro" id="IPR012337">
    <property type="entry name" value="RNaseH-like_sf"/>
</dbReference>
<keyword evidence="10 13" id="KW-0239">DNA-directed DNA polymerase</keyword>
<evidence type="ECO:0000256" key="10">
    <source>
        <dbReference type="ARBA" id="ARBA00022932"/>
    </source>
</evidence>
<proteinExistence type="inferred from homology"/>
<dbReference type="InterPro" id="IPR004013">
    <property type="entry name" value="PHP_dom"/>
</dbReference>
<keyword evidence="8 13" id="KW-0378">Hydrolase</keyword>
<evidence type="ECO:0000256" key="7">
    <source>
        <dbReference type="ARBA" id="ARBA00022722"/>
    </source>
</evidence>
<keyword evidence="17" id="KW-1185">Reference proteome</keyword>
<dbReference type="RefSeq" id="WP_249299373.1">
    <property type="nucleotide sequence ID" value="NZ_JACRSP010000001.1"/>
</dbReference>
<accession>A0A926DBS3</accession>
<dbReference type="Gene3D" id="3.30.420.10">
    <property type="entry name" value="Ribonuclease H-like superfamily/Ribonuclease H"/>
    <property type="match status" value="1"/>
</dbReference>
<dbReference type="NCBIfam" id="TIGR00573">
    <property type="entry name" value="dnaq"/>
    <property type="match status" value="1"/>
</dbReference>
<dbReference type="Pfam" id="PF02811">
    <property type="entry name" value="PHP"/>
    <property type="match status" value="1"/>
</dbReference>
<dbReference type="GO" id="GO:0003887">
    <property type="term" value="F:DNA-directed DNA polymerase activity"/>
    <property type="evidence" value="ECO:0007669"/>
    <property type="project" value="UniProtKB-UniRule"/>
</dbReference>
<dbReference type="CDD" id="cd07309">
    <property type="entry name" value="PHP"/>
    <property type="match status" value="1"/>
</dbReference>
<dbReference type="Gene3D" id="6.10.140.1510">
    <property type="match status" value="1"/>
</dbReference>
<dbReference type="SUPFAM" id="SSF160975">
    <property type="entry name" value="AF1531-like"/>
    <property type="match status" value="1"/>
</dbReference>
<dbReference type="HAMAP" id="MF_00356">
    <property type="entry name" value="DNApol_PolC"/>
    <property type="match status" value="1"/>
</dbReference>
<dbReference type="Pfam" id="PF17657">
    <property type="entry name" value="DNA_pol3_finger"/>
    <property type="match status" value="1"/>
</dbReference>
<evidence type="ECO:0000256" key="5">
    <source>
        <dbReference type="ARBA" id="ARBA00022695"/>
    </source>
</evidence>
<dbReference type="GO" id="GO:0006261">
    <property type="term" value="P:DNA-templated DNA replication"/>
    <property type="evidence" value="ECO:0007669"/>
    <property type="project" value="UniProtKB-UniRule"/>
</dbReference>
<name>A0A926DBS3_9FIRM</name>
<evidence type="ECO:0000313" key="17">
    <source>
        <dbReference type="Proteomes" id="UP000620366"/>
    </source>
</evidence>
<evidence type="ECO:0000256" key="13">
    <source>
        <dbReference type="HAMAP-Rule" id="MF_00356"/>
    </source>
</evidence>
<feature type="domain" description="Polymerase/histidinol phosphatase N-terminal" evidence="15">
    <location>
        <begin position="325"/>
        <end position="394"/>
    </location>
</feature>
<dbReference type="InterPro" id="IPR006308">
    <property type="entry name" value="Pol_III_a_PolC-type_gram_pos"/>
</dbReference>
<dbReference type="InterPro" id="IPR036397">
    <property type="entry name" value="RNaseH_sf"/>
</dbReference>
<dbReference type="InterPro" id="IPR040982">
    <property type="entry name" value="DNA_pol3_finger"/>
</dbReference>
<evidence type="ECO:0000256" key="1">
    <source>
        <dbReference type="ARBA" id="ARBA00003452"/>
    </source>
</evidence>
<keyword evidence="7 13" id="KW-0540">Nuclease</keyword>
<dbReference type="Pfam" id="PF14579">
    <property type="entry name" value="HHH_6"/>
    <property type="match status" value="1"/>
</dbReference>
<evidence type="ECO:0000313" key="16">
    <source>
        <dbReference type="EMBL" id="MBC8535643.1"/>
    </source>
</evidence>
<comment type="caution">
    <text evidence="16">The sequence shown here is derived from an EMBL/GenBank/DDBJ whole genome shotgun (WGS) entry which is preliminary data.</text>
</comment>
<dbReference type="CDD" id="cd06127">
    <property type="entry name" value="DEDDh"/>
    <property type="match status" value="1"/>
</dbReference>
<dbReference type="GO" id="GO:0003677">
    <property type="term" value="F:DNA binding"/>
    <property type="evidence" value="ECO:0007669"/>
    <property type="project" value="UniProtKB-UniRule"/>
</dbReference>
<dbReference type="InterPro" id="IPR012340">
    <property type="entry name" value="NA-bd_OB-fold"/>
</dbReference>
<protein>
    <recommendedName>
        <fullName evidence="13">DNA polymerase III PolC-type</fullName>
        <shortName evidence="13">PolIII</shortName>
        <ecNumber evidence="13">2.7.7.7</ecNumber>
    </recommendedName>
</protein>
<evidence type="ECO:0000256" key="2">
    <source>
        <dbReference type="ARBA" id="ARBA00004496"/>
    </source>
</evidence>
<dbReference type="FunFam" id="3.30.420.10:FF:000045">
    <property type="entry name" value="3'-5' exonuclease DinG"/>
    <property type="match status" value="1"/>
</dbReference>
<evidence type="ECO:0000256" key="4">
    <source>
        <dbReference type="ARBA" id="ARBA00022679"/>
    </source>
</evidence>
<comment type="function">
    <text evidence="11">DNA polymerase III is a complex, multichain enzyme responsible for most of the replicative synthesis in bacteria. This DNA polymerase also exhibits 3' to 5' exonuclease activity. The alpha chain is the DNA polymerase.</text>
</comment>
<dbReference type="InterPro" id="IPR004365">
    <property type="entry name" value="NA-bd_OB_tRNA"/>
</dbReference>
<dbReference type="Pfam" id="PF07733">
    <property type="entry name" value="DNA_pol3_alpha"/>
    <property type="match status" value="2"/>
</dbReference>
<dbReference type="Gene3D" id="3.20.20.140">
    <property type="entry name" value="Metal-dependent hydrolases"/>
    <property type="match status" value="2"/>
</dbReference>
<keyword evidence="3 13" id="KW-0963">Cytoplasm</keyword>
<comment type="catalytic activity">
    <reaction evidence="12 13">
        <text>DNA(n) + a 2'-deoxyribonucleoside 5'-triphosphate = DNA(n+1) + diphosphate</text>
        <dbReference type="Rhea" id="RHEA:22508"/>
        <dbReference type="Rhea" id="RHEA-COMP:17339"/>
        <dbReference type="Rhea" id="RHEA-COMP:17340"/>
        <dbReference type="ChEBI" id="CHEBI:33019"/>
        <dbReference type="ChEBI" id="CHEBI:61560"/>
        <dbReference type="ChEBI" id="CHEBI:173112"/>
        <dbReference type="EC" id="2.7.7.7"/>
    </reaction>
</comment>
<sequence length="1425" mass="159213">MNAKFLEVFCEYHPEGSKRELLESAVLTDVKMDIDNKTMSFSLEGDRLFARSLLDEIAEDLKSLYGLRESRLAIHYPAELFSEQYYGELCSYCVKHVGACNGFLTGSTARYEKGLLTISLTHGGEAILKSAKLADTIAQLVRDEFSLSIRVTFDGVLETDTDSGVYREIREQEQRADEQISKTFAAQRRAAPAPAGARRAGAQGGALLGRPINTEPMRMADIRIDTGTATIQGDVFAIETKDTRDGKKKIFTISITDYTSSINLKSVLPMDKAEALLEVLHKNDTVKVRGSVSFDSFDDDLVIWVNDIEPAYKRTRTDDAEEKRIELHLHTNMSSMDALTSVSRYIERAKQWGHEAVVITDHGVAQAFPEAMKAQKATGYEGKIIYGMEAYFVNDIEPAVHGDADTPFDGTFVVFDVETTGLNPTTEALTEIGAVRLKGGEIVEQFNTFVNPQKPIPAKITQLTGITDAMVADAPPEGEALKSFLEFAGDSPLVAHNAGFDMSFLRAAAERTGQTVANTYIDTLVISRSIFRELKKHKLDTIVEYLKLGSFNHHRACDDALILAKVFLKMMERIREDSGADRTDQINQAIAGNIDVKKARPYHQILLVKNYTGLKNLYQLISDSNLKYFGGKTPRIPKSELIKHREGLIVGSACEAGELFRAIVDKREWGELLSIADFYDYLEIQPICNNMFLIASGKAENVEQLREFNRTVIRIADKLNKPVVATGDVHYIDPGDEIFRRILLNAQGFSDADKELPLYYRTTNEMLREFDYLGEELARKVVIENPKQIAALCEQIRPVPKESFPPEIEGAEQELVEITLKRAREIYGDPLPPIVQERLDKELNSITKNGFSVLYMIAQKLVSQSLADGFLVGSRGSVGSSLVAYLSGITEVNSLCPHYVCPNCKKSEFITDASYETGADMPPKDCPDCGTPYIKQGFDIPFETFLGFDGDKAPDIDLNFSGDYQATAHRNTEKLFGKDYVFRAGTIGTLAEKTAYGYVLKYVEERGLNITKAEKARLAAGCMGVKRTTGQHPGGLIVMPKYKEITDFCPIQHPADDPNSTIITTHFDYHSIDQNLLKLDLLAHDDPTAIRMLEDITGIDAKKIPLDDPETQSLFYSNESLGIEGDEITSSVGALGLPEFGTKFVRQMLEDTRPHTFGELIRISGLSHGTDVWVNNAQDLVTSQTATLKDCICTRDDIMLYLIHMGMDKKESFTIMEAVRKGKGLKPEWEQDMRAANVPEWYIDSCKKIKYMFPKAHAAAYVTMAFRIAWFKVHRPAAFYATYFTVRADDFDSEYMIHGLEKVKSRLLEIKANPKASNKEKDQIPILEACYEMYRRGINFRPIDLYGSHATKFLIVDGDLLPPLNSLAGVASNAAMAIMEERERGTFMSIEELLNRTKVTKTVIEALQANRILEGMPESAQMTLF</sequence>
<dbReference type="Pfam" id="PF01336">
    <property type="entry name" value="tRNA_anti-codon"/>
    <property type="match status" value="1"/>
</dbReference>
<dbReference type="SMART" id="SM00481">
    <property type="entry name" value="POLIIIAc"/>
    <property type="match status" value="1"/>
</dbReference>
<comment type="function">
    <text evidence="1 13">Required for replicative DNA synthesis. This DNA polymerase also exhibits 3' to 5' exonuclease activity.</text>
</comment>
<dbReference type="Proteomes" id="UP000620366">
    <property type="component" value="Unassembled WGS sequence"/>
</dbReference>
<dbReference type="InterPro" id="IPR004805">
    <property type="entry name" value="DnaE2/DnaE/PolC"/>
</dbReference>
<dbReference type="EMBL" id="JACRSP010000001">
    <property type="protein sequence ID" value="MBC8535643.1"/>
    <property type="molecule type" value="Genomic_DNA"/>
</dbReference>